<accession>A0AC60P607</accession>
<evidence type="ECO:0000313" key="2">
    <source>
        <dbReference type="Proteomes" id="UP000805193"/>
    </source>
</evidence>
<dbReference type="Proteomes" id="UP000805193">
    <property type="component" value="Unassembled WGS sequence"/>
</dbReference>
<evidence type="ECO:0000313" key="1">
    <source>
        <dbReference type="EMBL" id="KAG0414885.1"/>
    </source>
</evidence>
<protein>
    <submittedName>
        <fullName evidence="1">Uncharacterized protein</fullName>
    </submittedName>
</protein>
<proteinExistence type="predicted"/>
<gene>
    <name evidence="1" type="ORF">HPB47_007962</name>
</gene>
<keyword evidence="2" id="KW-1185">Reference proteome</keyword>
<sequence>MLRGVSASRSKAFGFRGLWSGASKFPHPSRIAMVSDHFRFFRDIDYSAFQAVLPTSVVVLFPDIYPRIP</sequence>
<name>A0AC60P607_IXOPE</name>
<comment type="caution">
    <text evidence="1">The sequence shown here is derived from an EMBL/GenBank/DDBJ whole genome shotgun (WGS) entry which is preliminary data.</text>
</comment>
<dbReference type="EMBL" id="JABSTQ010011139">
    <property type="protein sequence ID" value="KAG0414885.1"/>
    <property type="molecule type" value="Genomic_DNA"/>
</dbReference>
<organism evidence="1 2">
    <name type="scientific">Ixodes persulcatus</name>
    <name type="common">Taiga tick</name>
    <dbReference type="NCBI Taxonomy" id="34615"/>
    <lineage>
        <taxon>Eukaryota</taxon>
        <taxon>Metazoa</taxon>
        <taxon>Ecdysozoa</taxon>
        <taxon>Arthropoda</taxon>
        <taxon>Chelicerata</taxon>
        <taxon>Arachnida</taxon>
        <taxon>Acari</taxon>
        <taxon>Parasitiformes</taxon>
        <taxon>Ixodida</taxon>
        <taxon>Ixodoidea</taxon>
        <taxon>Ixodidae</taxon>
        <taxon>Ixodinae</taxon>
        <taxon>Ixodes</taxon>
    </lineage>
</organism>
<reference evidence="1 2" key="1">
    <citation type="journal article" date="2020" name="Cell">
        <title>Large-Scale Comparative Analyses of Tick Genomes Elucidate Their Genetic Diversity and Vector Capacities.</title>
        <authorList>
            <consortium name="Tick Genome and Microbiome Consortium (TIGMIC)"/>
            <person name="Jia N."/>
            <person name="Wang J."/>
            <person name="Shi W."/>
            <person name="Du L."/>
            <person name="Sun Y."/>
            <person name="Zhan W."/>
            <person name="Jiang J.F."/>
            <person name="Wang Q."/>
            <person name="Zhang B."/>
            <person name="Ji P."/>
            <person name="Bell-Sakyi L."/>
            <person name="Cui X.M."/>
            <person name="Yuan T.T."/>
            <person name="Jiang B.G."/>
            <person name="Yang W.F."/>
            <person name="Lam T.T."/>
            <person name="Chang Q.C."/>
            <person name="Ding S.J."/>
            <person name="Wang X.J."/>
            <person name="Zhu J.G."/>
            <person name="Ruan X.D."/>
            <person name="Zhao L."/>
            <person name="Wei J.T."/>
            <person name="Ye R.Z."/>
            <person name="Que T.C."/>
            <person name="Du C.H."/>
            <person name="Zhou Y.H."/>
            <person name="Cheng J.X."/>
            <person name="Dai P.F."/>
            <person name="Guo W.B."/>
            <person name="Han X.H."/>
            <person name="Huang E.J."/>
            <person name="Li L.F."/>
            <person name="Wei W."/>
            <person name="Gao Y.C."/>
            <person name="Liu J.Z."/>
            <person name="Shao H.Z."/>
            <person name="Wang X."/>
            <person name="Wang C.C."/>
            <person name="Yang T.C."/>
            <person name="Huo Q.B."/>
            <person name="Li W."/>
            <person name="Chen H.Y."/>
            <person name="Chen S.E."/>
            <person name="Zhou L.G."/>
            <person name="Ni X.B."/>
            <person name="Tian J.H."/>
            <person name="Sheng Y."/>
            <person name="Liu T."/>
            <person name="Pan Y.S."/>
            <person name="Xia L.Y."/>
            <person name="Li J."/>
            <person name="Zhao F."/>
            <person name="Cao W.C."/>
        </authorList>
    </citation>
    <scope>NUCLEOTIDE SEQUENCE [LARGE SCALE GENOMIC DNA]</scope>
    <source>
        <strain evidence="1">Iper-2018</strain>
    </source>
</reference>